<dbReference type="PROSITE" id="PS51192">
    <property type="entry name" value="HELICASE_ATP_BIND_1"/>
    <property type="match status" value="1"/>
</dbReference>
<dbReference type="GO" id="GO:0004386">
    <property type="term" value="F:helicase activity"/>
    <property type="evidence" value="ECO:0007669"/>
    <property type="project" value="UniProtKB-KW"/>
</dbReference>
<organism evidence="4">
    <name type="scientific">Catovirus CTV1</name>
    <dbReference type="NCBI Taxonomy" id="1977631"/>
    <lineage>
        <taxon>Viruses</taxon>
        <taxon>Varidnaviria</taxon>
        <taxon>Bamfordvirae</taxon>
        <taxon>Nucleocytoviricota</taxon>
        <taxon>Megaviricetes</taxon>
        <taxon>Imitervirales</taxon>
        <taxon>Mimiviridae</taxon>
        <taxon>Klosneuvirinae</taxon>
        <taxon>Catovirus</taxon>
    </lineage>
</organism>
<dbReference type="Gene3D" id="3.40.50.300">
    <property type="entry name" value="P-loop containing nucleotide triphosphate hydrolases"/>
    <property type="match status" value="1"/>
</dbReference>
<dbReference type="SUPFAM" id="SSF52540">
    <property type="entry name" value="P-loop containing nucleoside triphosphate hydrolases"/>
    <property type="match status" value="1"/>
</dbReference>
<dbReference type="GO" id="GO:0003688">
    <property type="term" value="F:DNA replication origin binding"/>
    <property type="evidence" value="ECO:0007669"/>
    <property type="project" value="InterPro"/>
</dbReference>
<evidence type="ECO:0000259" key="3">
    <source>
        <dbReference type="PROSITE" id="PS51192"/>
    </source>
</evidence>
<dbReference type="EMBL" id="KY684083">
    <property type="protein sequence ID" value="ARF08490.1"/>
    <property type="molecule type" value="Genomic_DNA"/>
</dbReference>
<dbReference type="InterPro" id="IPR014001">
    <property type="entry name" value="Helicase_ATP-bd"/>
</dbReference>
<feature type="domain" description="Helicase ATP-binding" evidence="3">
    <location>
        <begin position="378"/>
        <end position="507"/>
    </location>
</feature>
<keyword evidence="4" id="KW-0067">ATP-binding</keyword>
<protein>
    <recommendedName>
        <fullName evidence="1">Replication origin-binding protein</fullName>
    </recommendedName>
</protein>
<sequence length="984" mass="116628">MNPLNKLKIKDTIVFYGNGAKNELLKLGKNYNFKFFHYVDKKTLKFCSAGFDKIDDFLNMIKPINKKYYIYEYLFSNKLCKPYIDYEYYSEKKPSIESVKDKLNKFKQDVVKLFNKMYKAEIKLDDIIALDSSGKKENRYKLSFHFIINSKYVFRSNKHVAHFAEQLHRIHNEVDMSVYSTDRMMRTILSCKDFGDDRMLKLIDNNLETVNVELKDLEKYLISALPKDHIIINLNLKEKKKLVASKIKHTDAKEKKNLIESELNNTIKKIQYVVQKKYYEDSYYTGETYVDEVTKYSYYKFNYCDRNQLCFTGHKHDYLGFYCYIDNLNNIIVKCFSKKCGENKYIIGNACDPIEDINYIRTNDSFLPESKIVNEKIIEFHNKYKSMVIKSQMGTGKTHVITKYIDKYNPKRILLISTRQSYANNVFERLKDYNFVNYLDNKKTYPFADRLIVQLESLINLQKNPDLRVYDLVILDEIESIMFHFSSSTIAEKSETTFDFLHKMCCSKKSKILVLDADYDERGHEFVKSLGNYETIKNEYKNHERTLIMTKNYNYYLTEIFKSIDKGENICIVGLSASKLTSIAHELEKKKIKFILHTRDTDDKIKKGLINVNELWKNYQVVLFSPTISVGVSHDVDHFDRIFAIVIGNTCPPRVFVQMLGRVRKPKNYEILTYYDPTISVRMDRVVYNYDDLFDYYKYIAVEPFLKSEIVEENDVYSHQNRLGLYDKIMIMNDIENMNKCPEYFMTGLNQICSKIGYNIMFKDIDPKDCENKIELDTKAHVKKIIDSPDIDNKTFYQISQKINSNDASKDEKFSFQKYIIKKFWKIDNIDQEFLDKYYRQEHKLIKLRKILGLSVDSQYETIVLLQKTDVVNNILKMTGFDVQNTNKVVKGEELHKNIIKLMTDSSFSKNYDNIRILFGKAKKKLNKDMKLPYLISMINSYLNEFCVCIKSNRKRVWNTQKKNWITVSEFVIKIDRDYIKFIL</sequence>
<reference evidence="4" key="1">
    <citation type="journal article" date="2017" name="Science">
        <title>Giant viruses with an expanded complement of translation system components.</title>
        <authorList>
            <person name="Schulz F."/>
            <person name="Yutin N."/>
            <person name="Ivanova N.N."/>
            <person name="Ortega D.R."/>
            <person name="Lee T.K."/>
            <person name="Vierheilig J."/>
            <person name="Daims H."/>
            <person name="Horn M."/>
            <person name="Wagner M."/>
            <person name="Jensen G.J."/>
            <person name="Kyrpides N.C."/>
            <person name="Koonin E.V."/>
            <person name="Woyke T."/>
        </authorList>
    </citation>
    <scope>NUCLEOTIDE SEQUENCE</scope>
    <source>
        <strain evidence="4">CTV1</strain>
    </source>
</reference>
<gene>
    <name evidence="4" type="ORF">Catovirus_1_540</name>
</gene>
<dbReference type="Pfam" id="PF02399">
    <property type="entry name" value="Herpes_ori_bp"/>
    <property type="match status" value="2"/>
</dbReference>
<keyword evidence="4" id="KW-0378">Hydrolase</keyword>
<proteinExistence type="predicted"/>
<keyword evidence="4" id="KW-0547">Nucleotide-binding</keyword>
<evidence type="ECO:0000256" key="2">
    <source>
        <dbReference type="ARBA" id="ARBA00022705"/>
    </source>
</evidence>
<dbReference type="GO" id="GO:0006260">
    <property type="term" value="P:DNA replication"/>
    <property type="evidence" value="ECO:0007669"/>
    <property type="project" value="UniProtKB-KW"/>
</dbReference>
<evidence type="ECO:0000256" key="1">
    <source>
        <dbReference type="ARBA" id="ARBA00014069"/>
    </source>
</evidence>
<keyword evidence="4" id="KW-0347">Helicase</keyword>
<keyword evidence="2" id="KW-0235">DNA replication</keyword>
<name>A0A1V0S9U7_9VIRU</name>
<dbReference type="GO" id="GO:0005524">
    <property type="term" value="F:ATP binding"/>
    <property type="evidence" value="ECO:0007669"/>
    <property type="project" value="InterPro"/>
</dbReference>
<evidence type="ECO:0000313" key="4">
    <source>
        <dbReference type="EMBL" id="ARF08490.1"/>
    </source>
</evidence>
<accession>A0A1V0S9U7</accession>
<dbReference type="InterPro" id="IPR027417">
    <property type="entry name" value="P-loop_NTPase"/>
</dbReference>
<dbReference type="InterPro" id="IPR003450">
    <property type="entry name" value="Replication_origin-bd"/>
</dbReference>